<comment type="caution">
    <text evidence="5">The sequence shown here is derived from an EMBL/GenBank/DDBJ whole genome shotgun (WGS) entry which is preliminary data.</text>
</comment>
<dbReference type="SUPFAM" id="SSF48452">
    <property type="entry name" value="TPR-like"/>
    <property type="match status" value="2"/>
</dbReference>
<keyword evidence="3" id="KW-0812">Transmembrane</keyword>
<dbReference type="InterPro" id="IPR019734">
    <property type="entry name" value="TPR_rpt"/>
</dbReference>
<dbReference type="Proteomes" id="UP000682733">
    <property type="component" value="Unassembled WGS sequence"/>
</dbReference>
<protein>
    <recommendedName>
        <fullName evidence="9">Tetratricopeptide repeat protein</fullName>
    </recommendedName>
</protein>
<evidence type="ECO:0000313" key="5">
    <source>
        <dbReference type="EMBL" id="CAF1195588.1"/>
    </source>
</evidence>
<dbReference type="Gene3D" id="1.25.40.10">
    <property type="entry name" value="Tetratricopeptide repeat domain"/>
    <property type="match status" value="2"/>
</dbReference>
<feature type="transmembrane region" description="Helical" evidence="3">
    <location>
        <begin position="7"/>
        <end position="27"/>
    </location>
</feature>
<dbReference type="EMBL" id="CAJOBA010008829">
    <property type="protein sequence ID" value="CAF3837414.1"/>
    <property type="molecule type" value="Genomic_DNA"/>
</dbReference>
<reference evidence="5" key="1">
    <citation type="submission" date="2021-02" db="EMBL/GenBank/DDBJ databases">
        <authorList>
            <person name="Nowell W R."/>
        </authorList>
    </citation>
    <scope>NUCLEOTIDE SEQUENCE</scope>
</reference>
<dbReference type="Proteomes" id="UP000663829">
    <property type="component" value="Unassembled WGS sequence"/>
</dbReference>
<dbReference type="SMART" id="SM00028">
    <property type="entry name" value="TPR"/>
    <property type="match status" value="6"/>
</dbReference>
<accession>A0A814VZL2</accession>
<sequence length="435" mass="51215">MINCPVGFVLCIISSVYTLSTFGWWFAGVKYHNNNNDKIPVIFEINIDQISNKAYFTNIKEYSSKKDEDEILFSIDTIFQILSIEDYGNCCFIVLKLTTYDDTNPEWKKLYDHLERQINKNVPLFTMARFFYASCDFDKAEQYYQLLLDDDPNNKYLISVIYGDHRLALSYVKEARNLLNISHLPSTHPSYATYYNNKAVSQAGLGENSKALKSFIRAYEIQKYSVTKNHLDFVSLLTNIGSQYFKLNKNHLASNYFQSAIDIQQLYLSIDDNEFISLYYIMGEILLKQGKLTDSLKYYKQALNCHLKILPLTVVYEHRSISLNDAKFKYSYFTYFLQKFHPYIKITCIPDESKQIALYYNRIGLLYYFLKQYDDSLINQEHAWTICMKSLPWDYRLLAAACSNMGSIFYDIKRFDKAIGYFKKDFYCIIIFIRK</sequence>
<keyword evidence="8" id="KW-1185">Reference proteome</keyword>
<evidence type="ECO:0000313" key="6">
    <source>
        <dbReference type="EMBL" id="CAF3837414.1"/>
    </source>
</evidence>
<gene>
    <name evidence="5" type="ORF">GPM918_LOCUS23443</name>
    <name evidence="4" type="ORF">OVA965_LOCUS18005</name>
    <name evidence="7" type="ORF">SRO942_LOCUS23442</name>
    <name evidence="6" type="ORF">TMI583_LOCUS18016</name>
</gene>
<keyword evidence="2" id="KW-0802">TPR repeat</keyword>
<organism evidence="5 8">
    <name type="scientific">Didymodactylos carnosus</name>
    <dbReference type="NCBI Taxonomy" id="1234261"/>
    <lineage>
        <taxon>Eukaryota</taxon>
        <taxon>Metazoa</taxon>
        <taxon>Spiralia</taxon>
        <taxon>Gnathifera</taxon>
        <taxon>Rotifera</taxon>
        <taxon>Eurotatoria</taxon>
        <taxon>Bdelloidea</taxon>
        <taxon>Philodinida</taxon>
        <taxon>Philodinidae</taxon>
        <taxon>Didymodactylos</taxon>
    </lineage>
</organism>
<evidence type="ECO:0000313" key="7">
    <source>
        <dbReference type="EMBL" id="CAF3960012.1"/>
    </source>
</evidence>
<dbReference type="Proteomes" id="UP000681722">
    <property type="component" value="Unassembled WGS sequence"/>
</dbReference>
<evidence type="ECO:0000256" key="2">
    <source>
        <dbReference type="ARBA" id="ARBA00022803"/>
    </source>
</evidence>
<name>A0A814VZL2_9BILA</name>
<evidence type="ECO:0000256" key="3">
    <source>
        <dbReference type="SAM" id="Phobius"/>
    </source>
</evidence>
<dbReference type="EMBL" id="CAJNOK010008814">
    <property type="protein sequence ID" value="CAF1073419.1"/>
    <property type="molecule type" value="Genomic_DNA"/>
</dbReference>
<dbReference type="AlphaFoldDB" id="A0A814VZL2"/>
<dbReference type="EMBL" id="CAJNOQ010008375">
    <property type="protein sequence ID" value="CAF1195588.1"/>
    <property type="molecule type" value="Genomic_DNA"/>
</dbReference>
<dbReference type="Proteomes" id="UP000677228">
    <property type="component" value="Unassembled WGS sequence"/>
</dbReference>
<evidence type="ECO:0008006" key="9">
    <source>
        <dbReference type="Google" id="ProtNLM"/>
    </source>
</evidence>
<keyword evidence="1" id="KW-0677">Repeat</keyword>
<dbReference type="OrthoDB" id="9991614at2759"/>
<dbReference type="EMBL" id="CAJOBC010008376">
    <property type="protein sequence ID" value="CAF3960012.1"/>
    <property type="molecule type" value="Genomic_DNA"/>
</dbReference>
<dbReference type="PANTHER" id="PTHR45641:SF19">
    <property type="entry name" value="NEPHROCYSTIN-3"/>
    <property type="match status" value="1"/>
</dbReference>
<evidence type="ECO:0000313" key="8">
    <source>
        <dbReference type="Proteomes" id="UP000663829"/>
    </source>
</evidence>
<dbReference type="SUPFAM" id="SSF81901">
    <property type="entry name" value="HCP-like"/>
    <property type="match status" value="1"/>
</dbReference>
<keyword evidence="3" id="KW-1133">Transmembrane helix</keyword>
<evidence type="ECO:0000313" key="4">
    <source>
        <dbReference type="EMBL" id="CAF1073419.1"/>
    </source>
</evidence>
<evidence type="ECO:0000256" key="1">
    <source>
        <dbReference type="ARBA" id="ARBA00022737"/>
    </source>
</evidence>
<dbReference type="PANTHER" id="PTHR45641">
    <property type="entry name" value="TETRATRICOPEPTIDE REPEAT PROTEIN (AFU_ORTHOLOGUE AFUA_6G03870)"/>
    <property type="match status" value="1"/>
</dbReference>
<proteinExistence type="predicted"/>
<keyword evidence="3" id="KW-0472">Membrane</keyword>
<dbReference type="Pfam" id="PF13181">
    <property type="entry name" value="TPR_8"/>
    <property type="match status" value="1"/>
</dbReference>
<dbReference type="InterPro" id="IPR011990">
    <property type="entry name" value="TPR-like_helical_dom_sf"/>
</dbReference>